<dbReference type="Proteomes" id="UP001156905">
    <property type="component" value="Unassembled WGS sequence"/>
</dbReference>
<organism evidence="1 2">
    <name type="scientific">Bradyrhizobium iriomotense</name>
    <dbReference type="NCBI Taxonomy" id="441950"/>
    <lineage>
        <taxon>Bacteria</taxon>
        <taxon>Pseudomonadati</taxon>
        <taxon>Pseudomonadota</taxon>
        <taxon>Alphaproteobacteria</taxon>
        <taxon>Hyphomicrobiales</taxon>
        <taxon>Nitrobacteraceae</taxon>
        <taxon>Bradyrhizobium</taxon>
    </lineage>
</organism>
<evidence type="ECO:0000313" key="2">
    <source>
        <dbReference type="Proteomes" id="UP001156905"/>
    </source>
</evidence>
<evidence type="ECO:0008006" key="3">
    <source>
        <dbReference type="Google" id="ProtNLM"/>
    </source>
</evidence>
<proteinExistence type="predicted"/>
<gene>
    <name evidence="1" type="ORF">GCM10007857_57380</name>
</gene>
<sequence>MTLREWTSRRALIPADLPPKGKGSPAQFTWQTILLLRVAVLLRDRFHFELQPHQTLFASLKAGLQRTSFIALWGKSLILRGGSGWSLVEDADGPPLAEDAVVIRLQSHLEALSAGFSLPHPTQLSGQLELFVGRPIDVATIGVNAARAGKAREAASTPRRRLA</sequence>
<protein>
    <recommendedName>
        <fullName evidence="3">Transposase</fullName>
    </recommendedName>
</protein>
<reference evidence="2" key="1">
    <citation type="journal article" date="2019" name="Int. J. Syst. Evol. Microbiol.">
        <title>The Global Catalogue of Microorganisms (GCM) 10K type strain sequencing project: providing services to taxonomists for standard genome sequencing and annotation.</title>
        <authorList>
            <consortium name="The Broad Institute Genomics Platform"/>
            <consortium name="The Broad Institute Genome Sequencing Center for Infectious Disease"/>
            <person name="Wu L."/>
            <person name="Ma J."/>
        </authorList>
    </citation>
    <scope>NUCLEOTIDE SEQUENCE [LARGE SCALE GENOMIC DNA]</scope>
    <source>
        <strain evidence="2">NBRC 102520</strain>
    </source>
</reference>
<name>A0ABQ6B5S5_9BRAD</name>
<dbReference type="EMBL" id="BSOW01000023">
    <property type="protein sequence ID" value="GLR89025.1"/>
    <property type="molecule type" value="Genomic_DNA"/>
</dbReference>
<keyword evidence="2" id="KW-1185">Reference proteome</keyword>
<evidence type="ECO:0000313" key="1">
    <source>
        <dbReference type="EMBL" id="GLR89025.1"/>
    </source>
</evidence>
<accession>A0ABQ6B5S5</accession>
<dbReference type="RefSeq" id="WP_284270918.1">
    <property type="nucleotide sequence ID" value="NZ_BSOW01000023.1"/>
</dbReference>
<comment type="caution">
    <text evidence="1">The sequence shown here is derived from an EMBL/GenBank/DDBJ whole genome shotgun (WGS) entry which is preliminary data.</text>
</comment>